<comment type="caution">
    <text evidence="1">The sequence shown here is derived from an EMBL/GenBank/DDBJ whole genome shotgun (WGS) entry which is preliminary data.</text>
</comment>
<evidence type="ECO:0000313" key="2">
    <source>
        <dbReference type="Proteomes" id="UP001166402"/>
    </source>
</evidence>
<gene>
    <name evidence="1" type="ORF">J2Z80_000173</name>
</gene>
<dbReference type="EMBL" id="JAGGLT010000001">
    <property type="protein sequence ID" value="MBP2070675.1"/>
    <property type="molecule type" value="Genomic_DNA"/>
</dbReference>
<reference evidence="1" key="1">
    <citation type="submission" date="2021-03" db="EMBL/GenBank/DDBJ databases">
        <title>Genomic Encyclopedia of Type Strains, Phase IV (KMG-IV): sequencing the most valuable type-strain genomes for metagenomic binning, comparative biology and taxonomic classification.</title>
        <authorList>
            <person name="Goeker M."/>
        </authorList>
    </citation>
    <scope>NUCLEOTIDE SEQUENCE</scope>
    <source>
        <strain evidence="1">DSM 101588</strain>
    </source>
</reference>
<dbReference type="Proteomes" id="UP001166402">
    <property type="component" value="Unassembled WGS sequence"/>
</dbReference>
<proteinExistence type="predicted"/>
<evidence type="ECO:0000313" key="1">
    <source>
        <dbReference type="EMBL" id="MBP2070675.1"/>
    </source>
</evidence>
<name>A0ABS4NCG4_9THEO</name>
<sequence>MNTHGKMMGLEKTLTILSGTDHVLSQMLKNLIVKEGFLNFMSNTLK</sequence>
<dbReference type="RefSeq" id="WP_209452660.1">
    <property type="nucleotide sequence ID" value="NZ_JAGGLT010000001.1"/>
</dbReference>
<keyword evidence="2" id="KW-1185">Reference proteome</keyword>
<protein>
    <submittedName>
        <fullName evidence="1">Uncharacterized protein</fullName>
    </submittedName>
</protein>
<organism evidence="1 2">
    <name type="scientific">Thermoanaerobacterium butyriciformans</name>
    <dbReference type="NCBI Taxonomy" id="1702242"/>
    <lineage>
        <taxon>Bacteria</taxon>
        <taxon>Bacillati</taxon>
        <taxon>Bacillota</taxon>
        <taxon>Clostridia</taxon>
        <taxon>Thermoanaerobacterales</taxon>
        <taxon>Thermoanaerobacteraceae</taxon>
        <taxon>Thermoanaerobacterium</taxon>
    </lineage>
</organism>
<accession>A0ABS4NCG4</accession>